<dbReference type="PROSITE" id="PS50889">
    <property type="entry name" value="S4"/>
    <property type="match status" value="1"/>
</dbReference>
<dbReference type="SUPFAM" id="SSF55174">
    <property type="entry name" value="Alpha-L RNA-binding motif"/>
    <property type="match status" value="1"/>
</dbReference>
<comment type="similarity">
    <text evidence="1 4">Belongs to the pseudouridine synthase RsuA family.</text>
</comment>
<evidence type="ECO:0000256" key="3">
    <source>
        <dbReference type="PROSITE-ProRule" id="PRU00182"/>
    </source>
</evidence>
<gene>
    <name evidence="7" type="ORF">GCM10008106_20510</name>
</gene>
<dbReference type="NCBIfam" id="TIGR00093">
    <property type="entry name" value="pseudouridine synthase"/>
    <property type="match status" value="1"/>
</dbReference>
<proteinExistence type="inferred from homology"/>
<dbReference type="PANTHER" id="PTHR47683:SF2">
    <property type="entry name" value="RNA-BINDING S4 DOMAIN-CONTAINING PROTEIN"/>
    <property type="match status" value="1"/>
</dbReference>
<evidence type="ECO:0000313" key="8">
    <source>
        <dbReference type="Proteomes" id="UP000642809"/>
    </source>
</evidence>
<dbReference type="SUPFAM" id="SSF55120">
    <property type="entry name" value="Pseudouridine synthase"/>
    <property type="match status" value="1"/>
</dbReference>
<dbReference type="GO" id="GO:0000455">
    <property type="term" value="P:enzyme-directed rRNA pseudouridine synthesis"/>
    <property type="evidence" value="ECO:0007669"/>
    <property type="project" value="UniProtKB-ARBA"/>
</dbReference>
<evidence type="ECO:0000259" key="6">
    <source>
        <dbReference type="SMART" id="SM00363"/>
    </source>
</evidence>
<accession>A0A8J3CY82</accession>
<dbReference type="InterPro" id="IPR020094">
    <property type="entry name" value="TruA/RsuA/RluB/E/F_N"/>
</dbReference>
<reference evidence="7" key="2">
    <citation type="submission" date="2020-09" db="EMBL/GenBank/DDBJ databases">
        <authorList>
            <person name="Sun Q."/>
            <person name="Kim S."/>
        </authorList>
    </citation>
    <scope>NUCLEOTIDE SEQUENCE</scope>
    <source>
        <strain evidence="7">KCTC 23224</strain>
    </source>
</reference>
<dbReference type="GO" id="GO:0120159">
    <property type="term" value="F:rRNA pseudouridine synthase activity"/>
    <property type="evidence" value="ECO:0007669"/>
    <property type="project" value="UniProtKB-ARBA"/>
</dbReference>
<keyword evidence="2 4" id="KW-0413">Isomerase</keyword>
<evidence type="ECO:0000256" key="1">
    <source>
        <dbReference type="ARBA" id="ARBA00008348"/>
    </source>
</evidence>
<dbReference type="GO" id="GO:0003723">
    <property type="term" value="F:RNA binding"/>
    <property type="evidence" value="ECO:0007669"/>
    <property type="project" value="UniProtKB-KW"/>
</dbReference>
<feature type="compositionally biased region" description="Basic and acidic residues" evidence="5">
    <location>
        <begin position="154"/>
        <end position="176"/>
    </location>
</feature>
<dbReference type="EC" id="5.4.99.-" evidence="4"/>
<dbReference type="EMBL" id="BMYF01000011">
    <property type="protein sequence ID" value="GHB39196.1"/>
    <property type="molecule type" value="Genomic_DNA"/>
</dbReference>
<dbReference type="PANTHER" id="PTHR47683">
    <property type="entry name" value="PSEUDOURIDINE SYNTHASE FAMILY PROTEIN-RELATED"/>
    <property type="match status" value="1"/>
</dbReference>
<dbReference type="CDD" id="cd02870">
    <property type="entry name" value="PseudoU_synth_RsuA_like"/>
    <property type="match status" value="1"/>
</dbReference>
<dbReference type="InterPro" id="IPR002942">
    <property type="entry name" value="S4_RNA-bd"/>
</dbReference>
<evidence type="ECO:0000256" key="2">
    <source>
        <dbReference type="ARBA" id="ARBA00023235"/>
    </source>
</evidence>
<dbReference type="Gene3D" id="3.30.70.1560">
    <property type="entry name" value="Alpha-L RNA-binding motif"/>
    <property type="match status" value="1"/>
</dbReference>
<name>A0A8J3CY82_9BACT</name>
<keyword evidence="8" id="KW-1185">Reference proteome</keyword>
<dbReference type="AlphaFoldDB" id="A0A8J3CY82"/>
<feature type="domain" description="RNA-binding S4" evidence="6">
    <location>
        <begin position="228"/>
        <end position="290"/>
    </location>
</feature>
<organism evidence="7 8">
    <name type="scientific">Mongoliitalea lutea</name>
    <dbReference type="NCBI Taxonomy" id="849756"/>
    <lineage>
        <taxon>Bacteria</taxon>
        <taxon>Pseudomonadati</taxon>
        <taxon>Bacteroidota</taxon>
        <taxon>Cytophagia</taxon>
        <taxon>Cytophagales</taxon>
        <taxon>Cyclobacteriaceae</taxon>
        <taxon>Mongoliitalea</taxon>
    </lineage>
</organism>
<protein>
    <recommendedName>
        <fullName evidence="4">Pseudouridine synthase</fullName>
        <ecNumber evidence="4">5.4.99.-</ecNumber>
    </recommendedName>
</protein>
<dbReference type="Gene3D" id="3.10.290.10">
    <property type="entry name" value="RNA-binding S4 domain"/>
    <property type="match status" value="1"/>
</dbReference>
<dbReference type="InterPro" id="IPR006145">
    <property type="entry name" value="PsdUridine_synth_RsuA/RluA"/>
</dbReference>
<dbReference type="PROSITE" id="PS01149">
    <property type="entry name" value="PSI_RSU"/>
    <property type="match status" value="1"/>
</dbReference>
<dbReference type="Proteomes" id="UP000642809">
    <property type="component" value="Unassembled WGS sequence"/>
</dbReference>
<dbReference type="InterPro" id="IPR018496">
    <property type="entry name" value="PsdUridine_synth_RsuA/RluB_CS"/>
</dbReference>
<dbReference type="RefSeq" id="WP_189581747.1">
    <property type="nucleotide sequence ID" value="NZ_BMYF01000011.1"/>
</dbReference>
<dbReference type="FunFam" id="3.10.290.10:FF:000003">
    <property type="entry name" value="Pseudouridine synthase"/>
    <property type="match status" value="1"/>
</dbReference>
<dbReference type="Pfam" id="PF01479">
    <property type="entry name" value="S4"/>
    <property type="match status" value="1"/>
</dbReference>
<feature type="region of interest" description="Disordered" evidence="5">
    <location>
        <begin position="1"/>
        <end position="220"/>
    </location>
</feature>
<feature type="compositionally biased region" description="Basic and acidic residues" evidence="5">
    <location>
        <begin position="197"/>
        <end position="220"/>
    </location>
</feature>
<evidence type="ECO:0000256" key="4">
    <source>
        <dbReference type="RuleBase" id="RU003887"/>
    </source>
</evidence>
<dbReference type="SMART" id="SM00363">
    <property type="entry name" value="S4"/>
    <property type="match status" value="1"/>
</dbReference>
<dbReference type="CDD" id="cd00165">
    <property type="entry name" value="S4"/>
    <property type="match status" value="1"/>
</dbReference>
<comment type="caution">
    <text evidence="7">The sequence shown here is derived from an EMBL/GenBank/DDBJ whole genome shotgun (WGS) entry which is preliminary data.</text>
</comment>
<dbReference type="InterPro" id="IPR000748">
    <property type="entry name" value="PsdUridine_synth_RsuA/RluB/E/F"/>
</dbReference>
<dbReference type="Pfam" id="PF00849">
    <property type="entry name" value="PseudoU_synth_2"/>
    <property type="match status" value="1"/>
</dbReference>
<reference evidence="7" key="1">
    <citation type="journal article" date="2014" name="Int. J. Syst. Evol. Microbiol.">
        <title>Complete genome sequence of Corynebacterium casei LMG S-19264T (=DSM 44701T), isolated from a smear-ripened cheese.</title>
        <authorList>
            <consortium name="US DOE Joint Genome Institute (JGI-PGF)"/>
            <person name="Walter F."/>
            <person name="Albersmeier A."/>
            <person name="Kalinowski J."/>
            <person name="Ruckert C."/>
        </authorList>
    </citation>
    <scope>NUCLEOTIDE SEQUENCE</scope>
    <source>
        <strain evidence="7">KCTC 23224</strain>
    </source>
</reference>
<sequence>MKRDNNRRPSGGGQGKRGPKTESGSYSRKKTTDTRFQKEDSGSKRPDRGDEKPFFKTKNEGQRDSYSKSPKKENSTFGKFSKEDKPYGKSGDKKPYGKSSDRRGEESKSYHKKTDSRASDKPDDKRTFGRSEGKGYPKPNERKTSFDKPAFSKNSDDAKPEGKAVYRGRGKDEKPVFDWVPKESGSSDRPRKKKFKNPFEKDAPAERPEYNFERLEKNHNKQKNTDAIRLNKYISNSGICSRREADELITKGEIKVNGQVVTEMGYKVALTDRVTYNGKSINPEKPVYLLLNKPKDFITTTDDPMERKTVMHLVANACDERMFPVGRLDRNTTGLLLFTNDGELAAKLSHPSNQIKKIYQVTLDKPITKGDEEAILAGLMLEDGEVQVDDMQVLSKDRTILGLEIHVGKNRIVRRIFAHLGYEVVALDRVMYAGLDKKDLPRGRYRFLTEKEVIRLKFFI</sequence>
<dbReference type="InterPro" id="IPR020103">
    <property type="entry name" value="PsdUridine_synth_cat_dom_sf"/>
</dbReference>
<evidence type="ECO:0000313" key="7">
    <source>
        <dbReference type="EMBL" id="GHB39196.1"/>
    </source>
</evidence>
<keyword evidence="3" id="KW-0694">RNA-binding</keyword>
<dbReference type="InterPro" id="IPR050343">
    <property type="entry name" value="RsuA_PseudoU_synthase"/>
</dbReference>
<dbReference type="Gene3D" id="3.30.70.580">
    <property type="entry name" value="Pseudouridine synthase I, catalytic domain, N-terminal subdomain"/>
    <property type="match status" value="1"/>
</dbReference>
<feature type="compositionally biased region" description="Basic and acidic residues" evidence="5">
    <location>
        <begin position="30"/>
        <end position="146"/>
    </location>
</feature>
<dbReference type="InterPro" id="IPR042092">
    <property type="entry name" value="PsdUridine_s_RsuA/RluB/E/F_cat"/>
</dbReference>
<evidence type="ECO:0000256" key="5">
    <source>
        <dbReference type="SAM" id="MobiDB-lite"/>
    </source>
</evidence>
<dbReference type="InterPro" id="IPR036986">
    <property type="entry name" value="S4_RNA-bd_sf"/>
</dbReference>